<dbReference type="InterPro" id="IPR013087">
    <property type="entry name" value="Znf_C2H2_type"/>
</dbReference>
<organism evidence="2 3">
    <name type="scientific">Zophobas morio</name>
    <dbReference type="NCBI Taxonomy" id="2755281"/>
    <lineage>
        <taxon>Eukaryota</taxon>
        <taxon>Metazoa</taxon>
        <taxon>Ecdysozoa</taxon>
        <taxon>Arthropoda</taxon>
        <taxon>Hexapoda</taxon>
        <taxon>Insecta</taxon>
        <taxon>Pterygota</taxon>
        <taxon>Neoptera</taxon>
        <taxon>Endopterygota</taxon>
        <taxon>Coleoptera</taxon>
        <taxon>Polyphaga</taxon>
        <taxon>Cucujiformia</taxon>
        <taxon>Tenebrionidae</taxon>
        <taxon>Zophobas</taxon>
    </lineage>
</organism>
<protein>
    <recommendedName>
        <fullName evidence="1">C2H2-type domain-containing protein</fullName>
    </recommendedName>
</protein>
<dbReference type="Gene3D" id="3.30.160.60">
    <property type="entry name" value="Classic Zinc Finger"/>
    <property type="match status" value="2"/>
</dbReference>
<dbReference type="PANTHER" id="PTHR34718">
    <property type="entry name" value="PHD-TYPE DOMAIN-CONTAINING PROTEIN"/>
    <property type="match status" value="1"/>
</dbReference>
<feature type="domain" description="C2H2-type" evidence="1">
    <location>
        <begin position="489"/>
        <end position="512"/>
    </location>
</feature>
<dbReference type="AlphaFoldDB" id="A0AA38MBM2"/>
<reference evidence="2" key="1">
    <citation type="journal article" date="2023" name="G3 (Bethesda)">
        <title>Whole genome assemblies of Zophobas morio and Tenebrio molitor.</title>
        <authorList>
            <person name="Kaur S."/>
            <person name="Stinson S.A."/>
            <person name="diCenzo G.C."/>
        </authorList>
    </citation>
    <scope>NUCLEOTIDE SEQUENCE</scope>
    <source>
        <strain evidence="2">QUZm001</strain>
    </source>
</reference>
<evidence type="ECO:0000313" key="2">
    <source>
        <dbReference type="EMBL" id="KAJ3650528.1"/>
    </source>
</evidence>
<comment type="caution">
    <text evidence="2">The sequence shown here is derived from an EMBL/GenBank/DDBJ whole genome shotgun (WGS) entry which is preliminary data.</text>
</comment>
<evidence type="ECO:0000313" key="3">
    <source>
        <dbReference type="Proteomes" id="UP001168821"/>
    </source>
</evidence>
<dbReference type="PANTHER" id="PTHR34718:SF2">
    <property type="entry name" value="PHD-TYPE DOMAIN-CONTAINING PROTEIN"/>
    <property type="match status" value="1"/>
</dbReference>
<dbReference type="SUPFAM" id="SSF57716">
    <property type="entry name" value="Glucocorticoid receptor-like (DNA-binding domain)"/>
    <property type="match status" value="1"/>
</dbReference>
<gene>
    <name evidence="2" type="ORF">Zmor_016619</name>
</gene>
<name>A0AA38MBM2_9CUCU</name>
<accession>A0AA38MBM2</accession>
<feature type="domain" description="C2H2-type" evidence="1">
    <location>
        <begin position="451"/>
        <end position="473"/>
    </location>
</feature>
<sequence length="609" mass="71620">MREKVDKLEAWIMKLNMGKRSTKYATVCSLHFTKDDFILPGVPTKRPCLKRTAVPSQNLHFFHDIITGTMDRSESGPLEIENSDNKLKRKYDPLALDNEQELPEIALKKWKNAEKCKRYRERKKAEAPLFSALKYEQEEPSKITLKKKKNAEKCKRYRERKKAEALQFSGLNNEQENDDIINDTPISQLHQQQSTFTHQYKSSFVQIQPSAASIRYIKLDQENTANFKKDIISGGELYGEHINNFQDIIASRFLNFRPVDVHLITLPQFVRPISHLQKHIQIVSGVSEQPHQITHWICTYYDGNVINIYDSLNRESLYPEMEFFFNRLFPHKPQYKFHGVRPQPNNTDCGVYAIAFATSLLNNRDPSKENYHHLKMRSHLLDIYSTTELLPFPTEPYADAQKILQTRQPLQEENAHLLLADWISHYRKKPTMSLDLDKFMVKLRASFKNTRHCKICPFSTTSLCLMVSHLKGHPSLQRFNCETNNIELYSCLKCPFQTELAIALKQHFQARHTIRKEHPEDEKYVIKSYICKECQFETHFVMKWLKHTMSCHTIKKKRAKSMDEKDVKWYECRECPFKTKIASSLNGHVYSQHFDGRDIKWFQCEMCPT</sequence>
<feature type="domain" description="C2H2-type" evidence="1">
    <location>
        <begin position="529"/>
        <end position="552"/>
    </location>
</feature>
<dbReference type="SMART" id="SM00355">
    <property type="entry name" value="ZnF_C2H2"/>
    <property type="match status" value="4"/>
</dbReference>
<evidence type="ECO:0000259" key="1">
    <source>
        <dbReference type="SMART" id="SM00355"/>
    </source>
</evidence>
<dbReference type="Gene3D" id="3.40.395.10">
    <property type="entry name" value="Adenoviral Proteinase, Chain A"/>
    <property type="match status" value="1"/>
</dbReference>
<dbReference type="SUPFAM" id="SSF54001">
    <property type="entry name" value="Cysteine proteinases"/>
    <property type="match status" value="1"/>
</dbReference>
<keyword evidence="3" id="KW-1185">Reference proteome</keyword>
<proteinExistence type="predicted"/>
<dbReference type="Proteomes" id="UP001168821">
    <property type="component" value="Unassembled WGS sequence"/>
</dbReference>
<dbReference type="EMBL" id="JALNTZ010000005">
    <property type="protein sequence ID" value="KAJ3650528.1"/>
    <property type="molecule type" value="Genomic_DNA"/>
</dbReference>
<feature type="domain" description="C2H2-type" evidence="1">
    <location>
        <begin position="570"/>
        <end position="593"/>
    </location>
</feature>
<dbReference type="InterPro" id="IPR038765">
    <property type="entry name" value="Papain-like_cys_pep_sf"/>
</dbReference>